<protein>
    <submittedName>
        <fullName evidence="1">Uncharacterized protein</fullName>
    </submittedName>
</protein>
<keyword evidence="2" id="KW-1185">Reference proteome</keyword>
<dbReference type="AlphaFoldDB" id="A0A5M6CC52"/>
<dbReference type="Proteomes" id="UP000325141">
    <property type="component" value="Unassembled WGS sequence"/>
</dbReference>
<evidence type="ECO:0000313" key="2">
    <source>
        <dbReference type="Proteomes" id="UP000325141"/>
    </source>
</evidence>
<gene>
    <name evidence="1" type="ORF">F0460_13110</name>
</gene>
<dbReference type="EMBL" id="VWSG01000011">
    <property type="protein sequence ID" value="KAA5532778.1"/>
    <property type="molecule type" value="Genomic_DNA"/>
</dbReference>
<dbReference type="RefSeq" id="WP_150013965.1">
    <property type="nucleotide sequence ID" value="NZ_VWSG01000011.1"/>
</dbReference>
<sequence>MKVLLGRGYCTSLANRLKEKGVLNSKGTPISPDYISQIFMGRITNIEILSTIIDDYNSRKRNISKVNRKIKNLNK</sequence>
<name>A0A5M6CC52_9FLAO</name>
<proteinExistence type="predicted"/>
<accession>A0A5M6CC52</accession>
<comment type="caution">
    <text evidence="1">The sequence shown here is derived from an EMBL/GenBank/DDBJ whole genome shotgun (WGS) entry which is preliminary data.</text>
</comment>
<reference evidence="1 2" key="1">
    <citation type="submission" date="2019-09" db="EMBL/GenBank/DDBJ databases">
        <title>Genome sequence and assembly of Flavobacterium sp.</title>
        <authorList>
            <person name="Chhetri G."/>
        </authorList>
    </citation>
    <scope>NUCLEOTIDE SEQUENCE [LARGE SCALE GENOMIC DNA]</scope>
    <source>
        <strain evidence="1 2">SNL9</strain>
    </source>
</reference>
<evidence type="ECO:0000313" key="1">
    <source>
        <dbReference type="EMBL" id="KAA5532778.1"/>
    </source>
</evidence>
<organism evidence="1 2">
    <name type="scientific">Paenimyroides baculatum</name>
    <dbReference type="NCBI Taxonomy" id="2608000"/>
    <lineage>
        <taxon>Bacteria</taxon>
        <taxon>Pseudomonadati</taxon>
        <taxon>Bacteroidota</taxon>
        <taxon>Flavobacteriia</taxon>
        <taxon>Flavobacteriales</taxon>
        <taxon>Flavobacteriaceae</taxon>
        <taxon>Paenimyroides</taxon>
    </lineage>
</organism>